<evidence type="ECO:0000256" key="2">
    <source>
        <dbReference type="ARBA" id="ARBA00023136"/>
    </source>
</evidence>
<evidence type="ECO:0008006" key="6">
    <source>
        <dbReference type="Google" id="ProtNLM"/>
    </source>
</evidence>
<dbReference type="AlphaFoldDB" id="A0A1I2DV28"/>
<evidence type="ECO:0000256" key="3">
    <source>
        <dbReference type="ARBA" id="ARBA00023237"/>
    </source>
</evidence>
<dbReference type="EMBL" id="FONY01000008">
    <property type="protein sequence ID" value="SFE84317.1"/>
    <property type="molecule type" value="Genomic_DNA"/>
</dbReference>
<dbReference type="SUPFAM" id="SSF56935">
    <property type="entry name" value="Porins"/>
    <property type="match status" value="1"/>
</dbReference>
<keyword evidence="5" id="KW-1185">Reference proteome</keyword>
<dbReference type="Proteomes" id="UP000199513">
    <property type="component" value="Unassembled WGS sequence"/>
</dbReference>
<keyword evidence="3" id="KW-0998">Cell outer membrane</keyword>
<accession>A0A1I2DV28</accession>
<dbReference type="InterPro" id="IPR036942">
    <property type="entry name" value="Beta-barrel_TonB_sf"/>
</dbReference>
<sequence length="308" mass="33862">MESRNQIVQPRLSYATGYILQLINSGVVRNRGVEILLTGSPVKNDKLTWDVIGNFTLNRNKVTQMPADLPEFYLSDTWLAGNARAGYVLGESMMSITGYDYQRNANGEVIVGANGFPLVNTAFPFIGNRQPKFTFGLTNRFQMGPLAVSFLFDFRIGGDVYNATERDLVALGLSKRTLDRGTQIVFEGVTQTGERNTVPITLDQAWYTSGLRGLVESQFIEKNINAARLRDLTISYTLPKSLIEKTKIIKNLAVNLTGNNLLLFTNYSGPDPDVNGLNASARGSGAMGFDYFSLPQTVAFALGVRAGF</sequence>
<evidence type="ECO:0000256" key="1">
    <source>
        <dbReference type="ARBA" id="ARBA00004442"/>
    </source>
</evidence>
<name>A0A1I2DV28_9BACT</name>
<evidence type="ECO:0000313" key="5">
    <source>
        <dbReference type="Proteomes" id="UP000199513"/>
    </source>
</evidence>
<dbReference type="STRING" id="1003.SAMN04488541_100821"/>
<dbReference type="GO" id="GO:0009279">
    <property type="term" value="C:cell outer membrane"/>
    <property type="evidence" value="ECO:0007669"/>
    <property type="project" value="UniProtKB-SubCell"/>
</dbReference>
<gene>
    <name evidence="4" type="ORF">SAMN04488541_100821</name>
</gene>
<evidence type="ECO:0000313" key="4">
    <source>
        <dbReference type="EMBL" id="SFE84317.1"/>
    </source>
</evidence>
<keyword evidence="2" id="KW-0472">Membrane</keyword>
<organism evidence="4 5">
    <name type="scientific">Thermoflexibacter ruber</name>
    <dbReference type="NCBI Taxonomy" id="1003"/>
    <lineage>
        <taxon>Bacteria</taxon>
        <taxon>Pseudomonadati</taxon>
        <taxon>Bacteroidota</taxon>
        <taxon>Cytophagia</taxon>
        <taxon>Cytophagales</taxon>
        <taxon>Thermoflexibacteraceae</taxon>
        <taxon>Thermoflexibacter</taxon>
    </lineage>
</organism>
<dbReference type="Gene3D" id="2.40.170.20">
    <property type="entry name" value="TonB-dependent receptor, beta-barrel domain"/>
    <property type="match status" value="1"/>
</dbReference>
<proteinExistence type="predicted"/>
<comment type="subcellular location">
    <subcellularLocation>
        <location evidence="1">Cell outer membrane</location>
    </subcellularLocation>
</comment>
<reference evidence="4 5" key="1">
    <citation type="submission" date="2016-10" db="EMBL/GenBank/DDBJ databases">
        <authorList>
            <person name="de Groot N.N."/>
        </authorList>
    </citation>
    <scope>NUCLEOTIDE SEQUENCE [LARGE SCALE GENOMIC DNA]</scope>
    <source>
        <strain>GEY</strain>
        <strain evidence="5">DSM 9560</strain>
    </source>
</reference>
<protein>
    <recommendedName>
        <fullName evidence="6">TonB dependent receptor</fullName>
    </recommendedName>
</protein>